<keyword evidence="3" id="KW-1185">Reference proteome</keyword>
<reference evidence="3" key="1">
    <citation type="journal article" date="2019" name="Int. J. Syst. Evol. Microbiol.">
        <title>The Global Catalogue of Microorganisms (GCM) 10K type strain sequencing project: providing services to taxonomists for standard genome sequencing and annotation.</title>
        <authorList>
            <consortium name="The Broad Institute Genomics Platform"/>
            <consortium name="The Broad Institute Genome Sequencing Center for Infectious Disease"/>
            <person name="Wu L."/>
            <person name="Ma J."/>
        </authorList>
    </citation>
    <scope>NUCLEOTIDE SEQUENCE [LARGE SCALE GENOMIC DNA]</scope>
    <source>
        <strain evidence="3">CECT 8979</strain>
    </source>
</reference>
<feature type="signal peptide" evidence="1">
    <location>
        <begin position="1"/>
        <end position="21"/>
    </location>
</feature>
<evidence type="ECO:0000313" key="3">
    <source>
        <dbReference type="Proteomes" id="UP001595812"/>
    </source>
</evidence>
<comment type="caution">
    <text evidence="2">The sequence shown here is derived from an EMBL/GenBank/DDBJ whole genome shotgun (WGS) entry which is preliminary data.</text>
</comment>
<feature type="chain" id="PRO_5047381420" evidence="1">
    <location>
        <begin position="22"/>
        <end position="165"/>
    </location>
</feature>
<organism evidence="2 3">
    <name type="scientific">Winogradskyella maritima</name>
    <dbReference type="NCBI Taxonomy" id="1517766"/>
    <lineage>
        <taxon>Bacteria</taxon>
        <taxon>Pseudomonadati</taxon>
        <taxon>Bacteroidota</taxon>
        <taxon>Flavobacteriia</taxon>
        <taxon>Flavobacteriales</taxon>
        <taxon>Flavobacteriaceae</taxon>
        <taxon>Winogradskyella</taxon>
    </lineage>
</organism>
<name>A0ABV8ADV3_9FLAO</name>
<dbReference type="Proteomes" id="UP001595812">
    <property type="component" value="Unassembled WGS sequence"/>
</dbReference>
<proteinExistence type="predicted"/>
<accession>A0ABV8ADV3</accession>
<dbReference type="RefSeq" id="WP_386097027.1">
    <property type="nucleotide sequence ID" value="NZ_JBHSAT010000004.1"/>
</dbReference>
<evidence type="ECO:0000256" key="1">
    <source>
        <dbReference type="SAM" id="SignalP"/>
    </source>
</evidence>
<sequence length="165" mass="18571">MKTTKILVTLLIFTVSTSLFTQENTGYAVVSFTTNGALTCENGVINLVSQPVPISLDGNKNIIKFSLETQFLNWLYEYDRENFKLLKNSNANSRGVVFLGNTADDVMGKAKGYGLYSESTAYCKGKIRTITIENFESFDVTTSVYDHINSDKQDMLRKFIKYVPK</sequence>
<dbReference type="EMBL" id="JBHSAT010000004">
    <property type="protein sequence ID" value="MFC3876268.1"/>
    <property type="molecule type" value="Genomic_DNA"/>
</dbReference>
<protein>
    <submittedName>
        <fullName evidence="2">Uncharacterized protein</fullName>
    </submittedName>
</protein>
<keyword evidence="1" id="KW-0732">Signal</keyword>
<evidence type="ECO:0000313" key="2">
    <source>
        <dbReference type="EMBL" id="MFC3876268.1"/>
    </source>
</evidence>
<gene>
    <name evidence="2" type="ORF">ACFOSX_03405</name>
</gene>